<sequence length="442" mass="48981">MVFWSRKTPSEEQPPAEGAESKGDLSKIAAENDLVASANQASGTAWLAGHLNHLTPEQEEKLLEFKKQVEEKGYYKPKSDSAEASHTDATLLRFLRARKFDVQGAYKQFSETEDWRKANSIDSLYENIKVESYERTRQMYPQWTGRRDRRGIPVYLFEVKHLTSKNVSSFSHEVTEHGASETHKDSTIPARLLCLFSLYENLLQFVHPLCSALARPNPETPIVSSNNIVDISGVSLMQFWNLRSHMQDASVLSTAHYPETLDRIFIIGAPSFFPTVWNWIKRWFDPVTVSKIFILSSSEVKSTLETFIEPSSIPSQYGGTLDFKWGDLPILDDAARALAGGIEQPAEDGSGKSVYLKGPVRFFADRIDVLGTDQGKPRRQIIPVPPSTTAAATTTTTTTTSATTSMAANDTEETAAPAQDPSEKVEELAISSTPTAENAAIA</sequence>
<gene>
    <name evidence="3" type="ORF">BGW36DRAFT_371559</name>
</gene>
<feature type="region of interest" description="Disordered" evidence="1">
    <location>
        <begin position="1"/>
        <end position="25"/>
    </location>
</feature>
<dbReference type="SMART" id="SM01100">
    <property type="entry name" value="CRAL_TRIO_N"/>
    <property type="match status" value="1"/>
</dbReference>
<dbReference type="RefSeq" id="XP_046075152.1">
    <property type="nucleotide sequence ID" value="XM_046215387.1"/>
</dbReference>
<dbReference type="PROSITE" id="PS50191">
    <property type="entry name" value="CRAL_TRIO"/>
    <property type="match status" value="1"/>
</dbReference>
<feature type="region of interest" description="Disordered" evidence="1">
    <location>
        <begin position="375"/>
        <end position="442"/>
    </location>
</feature>
<dbReference type="CDD" id="cd00170">
    <property type="entry name" value="SEC14"/>
    <property type="match status" value="1"/>
</dbReference>
<feature type="compositionally biased region" description="Low complexity" evidence="1">
    <location>
        <begin position="387"/>
        <end position="408"/>
    </location>
</feature>
<dbReference type="InterPro" id="IPR011074">
    <property type="entry name" value="CRAL/TRIO_N_dom"/>
</dbReference>
<dbReference type="SMART" id="SM00516">
    <property type="entry name" value="SEC14"/>
    <property type="match status" value="1"/>
</dbReference>
<dbReference type="Pfam" id="PF00650">
    <property type="entry name" value="CRAL_TRIO"/>
    <property type="match status" value="1"/>
</dbReference>
<name>A0AAD4KWT6_9EURO</name>
<dbReference type="InterPro" id="IPR001251">
    <property type="entry name" value="CRAL-TRIO_dom"/>
</dbReference>
<feature type="domain" description="CRAL-TRIO" evidence="2">
    <location>
        <begin position="132"/>
        <end position="325"/>
    </location>
</feature>
<dbReference type="InterPro" id="IPR036273">
    <property type="entry name" value="CRAL/TRIO_N_dom_sf"/>
</dbReference>
<dbReference type="PANTHER" id="PTHR45657">
    <property type="entry name" value="CRAL-TRIO DOMAIN-CONTAINING PROTEIN YKL091C-RELATED"/>
    <property type="match status" value="1"/>
</dbReference>
<dbReference type="InterPro" id="IPR036865">
    <property type="entry name" value="CRAL-TRIO_dom_sf"/>
</dbReference>
<comment type="caution">
    <text evidence="3">The sequence shown here is derived from an EMBL/GenBank/DDBJ whole genome shotgun (WGS) entry which is preliminary data.</text>
</comment>
<evidence type="ECO:0000259" key="2">
    <source>
        <dbReference type="PROSITE" id="PS50191"/>
    </source>
</evidence>
<organism evidence="3 4">
    <name type="scientific">Talaromyces proteolyticus</name>
    <dbReference type="NCBI Taxonomy" id="1131652"/>
    <lineage>
        <taxon>Eukaryota</taxon>
        <taxon>Fungi</taxon>
        <taxon>Dikarya</taxon>
        <taxon>Ascomycota</taxon>
        <taxon>Pezizomycotina</taxon>
        <taxon>Eurotiomycetes</taxon>
        <taxon>Eurotiomycetidae</taxon>
        <taxon>Eurotiales</taxon>
        <taxon>Trichocomaceae</taxon>
        <taxon>Talaromyces</taxon>
        <taxon>Talaromyces sect. Bacilispori</taxon>
    </lineage>
</organism>
<reference evidence="3" key="1">
    <citation type="submission" date="2021-12" db="EMBL/GenBank/DDBJ databases">
        <title>Convergent genome expansion in fungi linked to evolution of root-endophyte symbiosis.</title>
        <authorList>
            <consortium name="DOE Joint Genome Institute"/>
            <person name="Ke Y.-H."/>
            <person name="Bonito G."/>
            <person name="Liao H.-L."/>
            <person name="Looney B."/>
            <person name="Rojas-Flechas A."/>
            <person name="Nash J."/>
            <person name="Hameed K."/>
            <person name="Schadt C."/>
            <person name="Martin F."/>
            <person name="Crous P.W."/>
            <person name="Miettinen O."/>
            <person name="Magnuson J.K."/>
            <person name="Labbe J."/>
            <person name="Jacobson D."/>
            <person name="Doktycz M.J."/>
            <person name="Veneault-Fourrey C."/>
            <person name="Kuo A."/>
            <person name="Mondo S."/>
            <person name="Calhoun S."/>
            <person name="Riley R."/>
            <person name="Ohm R."/>
            <person name="LaButti K."/>
            <person name="Andreopoulos B."/>
            <person name="Pangilinan J."/>
            <person name="Nolan M."/>
            <person name="Tritt A."/>
            <person name="Clum A."/>
            <person name="Lipzen A."/>
            <person name="Daum C."/>
            <person name="Barry K."/>
            <person name="Grigoriev I.V."/>
            <person name="Vilgalys R."/>
        </authorList>
    </citation>
    <scope>NUCLEOTIDE SEQUENCE</scope>
    <source>
        <strain evidence="3">PMI_201</strain>
    </source>
</reference>
<dbReference type="Gene3D" id="3.40.525.10">
    <property type="entry name" value="CRAL-TRIO lipid binding domain"/>
    <property type="match status" value="1"/>
</dbReference>
<dbReference type="SUPFAM" id="SSF52087">
    <property type="entry name" value="CRAL/TRIO domain"/>
    <property type="match status" value="1"/>
</dbReference>
<keyword evidence="4" id="KW-1185">Reference proteome</keyword>
<dbReference type="PANTHER" id="PTHR45657:SF3">
    <property type="entry name" value="TRANSPORTER, PUTATIVE (AFU_ORTHOLOGUE AFUA_5G09260)-RELATED"/>
    <property type="match status" value="1"/>
</dbReference>
<evidence type="ECO:0000256" key="1">
    <source>
        <dbReference type="SAM" id="MobiDB-lite"/>
    </source>
</evidence>
<dbReference type="GeneID" id="70245674"/>
<dbReference type="InterPro" id="IPR051026">
    <property type="entry name" value="PI/PC_transfer"/>
</dbReference>
<dbReference type="EMBL" id="JAJTJA010000003">
    <property type="protein sequence ID" value="KAH8701776.1"/>
    <property type="molecule type" value="Genomic_DNA"/>
</dbReference>
<proteinExistence type="predicted"/>
<dbReference type="Gene3D" id="1.10.8.20">
    <property type="entry name" value="N-terminal domain of phosphatidylinositol transfer protein sec14p"/>
    <property type="match status" value="1"/>
</dbReference>
<dbReference type="AlphaFoldDB" id="A0AAD4KWT6"/>
<dbReference type="Proteomes" id="UP001201262">
    <property type="component" value="Unassembled WGS sequence"/>
</dbReference>
<dbReference type="SUPFAM" id="SSF46938">
    <property type="entry name" value="CRAL/TRIO N-terminal domain"/>
    <property type="match status" value="1"/>
</dbReference>
<protein>
    <submittedName>
        <fullName evidence="3">Phosphatidylinositol transporter</fullName>
    </submittedName>
</protein>
<evidence type="ECO:0000313" key="3">
    <source>
        <dbReference type="EMBL" id="KAH8701776.1"/>
    </source>
</evidence>
<dbReference type="Pfam" id="PF03765">
    <property type="entry name" value="CRAL_TRIO_N"/>
    <property type="match status" value="1"/>
</dbReference>
<evidence type="ECO:0000313" key="4">
    <source>
        <dbReference type="Proteomes" id="UP001201262"/>
    </source>
</evidence>
<accession>A0AAD4KWT6</accession>